<keyword evidence="3" id="KW-1185">Reference proteome</keyword>
<dbReference type="OrthoDB" id="3256964at2"/>
<gene>
    <name evidence="2" type="ORF">SUTMEG_17060</name>
</gene>
<feature type="compositionally biased region" description="Basic and acidic residues" evidence="1">
    <location>
        <begin position="516"/>
        <end position="537"/>
    </location>
</feature>
<dbReference type="SUPFAM" id="SSF48452">
    <property type="entry name" value="TPR-like"/>
    <property type="match status" value="1"/>
</dbReference>
<evidence type="ECO:0000256" key="1">
    <source>
        <dbReference type="SAM" id="MobiDB-lite"/>
    </source>
</evidence>
<dbReference type="EMBL" id="AP018786">
    <property type="protein sequence ID" value="BBF23815.1"/>
    <property type="molecule type" value="Genomic_DNA"/>
</dbReference>
<evidence type="ECO:0000313" key="3">
    <source>
        <dbReference type="Proteomes" id="UP000271003"/>
    </source>
</evidence>
<dbReference type="Proteomes" id="UP000271003">
    <property type="component" value="Chromosome"/>
</dbReference>
<proteinExistence type="predicted"/>
<dbReference type="InterPro" id="IPR011990">
    <property type="entry name" value="TPR-like_helical_dom_sf"/>
</dbReference>
<evidence type="ECO:0000313" key="2">
    <source>
        <dbReference type="EMBL" id="BBF23815.1"/>
    </source>
</evidence>
<reference evidence="2 3" key="1">
    <citation type="journal article" date="2018" name="Int. J. Syst. Evol. Microbiol.">
        <title>Mesosutterella multiformis gen. nov., sp. nov., a member of the family Sutterellaceae and Sutterella megalosphaeroides sp. nov., isolated from human faeces.</title>
        <authorList>
            <person name="Sakamoto M."/>
            <person name="Ikeyama N."/>
            <person name="Kunihiro T."/>
            <person name="Iino T."/>
            <person name="Yuki M."/>
            <person name="Ohkuma M."/>
        </authorList>
    </citation>
    <scope>NUCLEOTIDE SEQUENCE [LARGE SCALE GENOMIC DNA]</scope>
    <source>
        <strain evidence="2 3">6FBBBH3</strain>
    </source>
</reference>
<sequence>MYENPVAAPSAIEHIESLNAREDYRGIIDFIEAMPADRRTSEIVGQLARAYNNLAAPGETELFEKALALLDTVPEKDRQNHYWHFRRAYALFYLDRVIESLPHWEKALKFRPGDSDTETFIESSRRCLAAEHFFQPFSERADAAWVAFVADEAVLRRLCASGPVGRRQAEEKVRRIFGRLIHDRNDRQDRRTLRIEEDGEDGKRLCLVFSPAGRRLTALALREIVHRAPDVLRGHWRVVLGVGPGSEASGAGSAPVEAEAAGRILRADELHVRPEKKPGGEWRLVFTGPALFDATQDEAPALFEALGEMLDTLIGEAVRMRWFAEMTLRTGAAEEGMPLEAFPAFVRETIPESEGFDFDDYLALKTEVHRKPERKTEDDLLLDAYRIETVCPMLHNDYLKDRTDLMTELERQGATAGFLWFVPKTDTPQERDRLRDLLEARLRSLAPEALLTTGSGSAIDYEYVEFVAWKSDVVFEKLVEWVTAEEGVLRAGFRSFLRRARGVRIKDVEETAFPKAPEERIENSAEGASDQKAEGGRRKARALRSSKSRKTYAAD</sequence>
<organism evidence="2 3">
    <name type="scientific">Sutterella megalosphaeroides</name>
    <dbReference type="NCBI Taxonomy" id="2494234"/>
    <lineage>
        <taxon>Bacteria</taxon>
        <taxon>Pseudomonadati</taxon>
        <taxon>Pseudomonadota</taxon>
        <taxon>Betaproteobacteria</taxon>
        <taxon>Burkholderiales</taxon>
        <taxon>Sutterellaceae</taxon>
        <taxon>Sutterella</taxon>
    </lineage>
</organism>
<protein>
    <submittedName>
        <fullName evidence="2">Uncharacterized protein</fullName>
    </submittedName>
</protein>
<dbReference type="KEGG" id="sutt:SUTMEG_17060"/>
<dbReference type="Gene3D" id="1.25.40.10">
    <property type="entry name" value="Tetratricopeptide repeat domain"/>
    <property type="match status" value="1"/>
</dbReference>
<accession>A0A2Z6IB94</accession>
<feature type="compositionally biased region" description="Basic residues" evidence="1">
    <location>
        <begin position="538"/>
        <end position="555"/>
    </location>
</feature>
<feature type="region of interest" description="Disordered" evidence="1">
    <location>
        <begin position="514"/>
        <end position="555"/>
    </location>
</feature>
<dbReference type="AlphaFoldDB" id="A0A2Z6IB94"/>
<dbReference type="RefSeq" id="WP_120177378.1">
    <property type="nucleotide sequence ID" value="NZ_AP018786.1"/>
</dbReference>
<name>A0A2Z6IB94_9BURK</name>